<evidence type="ECO:0000313" key="1">
    <source>
        <dbReference type="EMBL" id="MPC83813.1"/>
    </source>
</evidence>
<gene>
    <name evidence="1" type="primary">faah2a</name>
    <name evidence="1" type="ORF">E2C01_078532</name>
</gene>
<organism evidence="1 2">
    <name type="scientific">Portunus trituberculatus</name>
    <name type="common">Swimming crab</name>
    <name type="synonym">Neptunus trituberculatus</name>
    <dbReference type="NCBI Taxonomy" id="210409"/>
    <lineage>
        <taxon>Eukaryota</taxon>
        <taxon>Metazoa</taxon>
        <taxon>Ecdysozoa</taxon>
        <taxon>Arthropoda</taxon>
        <taxon>Crustacea</taxon>
        <taxon>Multicrustacea</taxon>
        <taxon>Malacostraca</taxon>
        <taxon>Eumalacostraca</taxon>
        <taxon>Eucarida</taxon>
        <taxon>Decapoda</taxon>
        <taxon>Pleocyemata</taxon>
        <taxon>Brachyura</taxon>
        <taxon>Eubrachyura</taxon>
        <taxon>Portunoidea</taxon>
        <taxon>Portunidae</taxon>
        <taxon>Portuninae</taxon>
        <taxon>Portunus</taxon>
    </lineage>
</organism>
<keyword evidence="1" id="KW-0378">Hydrolase</keyword>
<dbReference type="InterPro" id="IPR036928">
    <property type="entry name" value="AS_sf"/>
</dbReference>
<dbReference type="Proteomes" id="UP000324222">
    <property type="component" value="Unassembled WGS sequence"/>
</dbReference>
<comment type="caution">
    <text evidence="1">The sequence shown here is derived from an EMBL/GenBank/DDBJ whole genome shotgun (WGS) entry which is preliminary data.</text>
</comment>
<proteinExistence type="predicted"/>
<dbReference type="SUPFAM" id="SSF75304">
    <property type="entry name" value="Amidase signature (AS) enzymes"/>
    <property type="match status" value="1"/>
</dbReference>
<dbReference type="EMBL" id="VSRR010063573">
    <property type="protein sequence ID" value="MPC83813.1"/>
    <property type="molecule type" value="Genomic_DNA"/>
</dbReference>
<evidence type="ECO:0000313" key="2">
    <source>
        <dbReference type="Proteomes" id="UP000324222"/>
    </source>
</evidence>
<name>A0A5B7IMZ0_PORTR</name>
<dbReference type="AlphaFoldDB" id="A0A5B7IMZ0"/>
<sequence length="94" mass="10840">MVDRLRTVSSIPPSLLYFPSLLPSPTQLTSLEVVRCYVTRISNVNPVLNALIQEDFQGALLLARRVDERLDQSLRRQLDVTLRNELRAHYFRSS</sequence>
<protein>
    <submittedName>
        <fullName evidence="1">Fatty-acid amide hydrolase 2-A</fullName>
    </submittedName>
</protein>
<dbReference type="Gene3D" id="3.90.1300.10">
    <property type="entry name" value="Amidase signature (AS) domain"/>
    <property type="match status" value="1"/>
</dbReference>
<reference evidence="1 2" key="1">
    <citation type="submission" date="2019-05" db="EMBL/GenBank/DDBJ databases">
        <title>Another draft genome of Portunus trituberculatus and its Hox gene families provides insights of decapod evolution.</title>
        <authorList>
            <person name="Jeong J.-H."/>
            <person name="Song I."/>
            <person name="Kim S."/>
            <person name="Choi T."/>
            <person name="Kim D."/>
            <person name="Ryu S."/>
            <person name="Kim W."/>
        </authorList>
    </citation>
    <scope>NUCLEOTIDE SEQUENCE [LARGE SCALE GENOMIC DNA]</scope>
    <source>
        <tissue evidence="1">Muscle</tissue>
    </source>
</reference>
<dbReference type="OrthoDB" id="6428749at2759"/>
<dbReference type="GO" id="GO:0016787">
    <property type="term" value="F:hydrolase activity"/>
    <property type="evidence" value="ECO:0007669"/>
    <property type="project" value="UniProtKB-KW"/>
</dbReference>
<keyword evidence="2" id="KW-1185">Reference proteome</keyword>
<accession>A0A5B7IMZ0</accession>